<dbReference type="SUPFAM" id="SSF140383">
    <property type="entry name" value="BSD domain-like"/>
    <property type="match status" value="1"/>
</dbReference>
<feature type="region of interest" description="Disordered" evidence="1">
    <location>
        <begin position="1"/>
        <end position="23"/>
    </location>
</feature>
<evidence type="ECO:0000256" key="1">
    <source>
        <dbReference type="SAM" id="MobiDB-lite"/>
    </source>
</evidence>
<dbReference type="InterPro" id="IPR035925">
    <property type="entry name" value="BSD_dom_sf"/>
</dbReference>
<dbReference type="PANTHER" id="PTHR16019:SF5">
    <property type="entry name" value="BSD DOMAIN-CONTAINING PROTEIN 1"/>
    <property type="match status" value="1"/>
</dbReference>
<comment type="caution">
    <text evidence="3">The sequence shown here is derived from an EMBL/GenBank/DDBJ whole genome shotgun (WGS) entry which is preliminary data.</text>
</comment>
<dbReference type="Gene3D" id="1.10.3970.10">
    <property type="entry name" value="BSD domain"/>
    <property type="match status" value="1"/>
</dbReference>
<dbReference type="EMBL" id="MU150229">
    <property type="protein sequence ID" value="KAF9469961.1"/>
    <property type="molecule type" value="Genomic_DNA"/>
</dbReference>
<dbReference type="Pfam" id="PF03909">
    <property type="entry name" value="BSD"/>
    <property type="match status" value="1"/>
</dbReference>
<dbReference type="OrthoDB" id="73788at2759"/>
<feature type="domain" description="BSD" evidence="2">
    <location>
        <begin position="322"/>
        <end position="351"/>
    </location>
</feature>
<feature type="compositionally biased region" description="Polar residues" evidence="1">
    <location>
        <begin position="67"/>
        <end position="80"/>
    </location>
</feature>
<protein>
    <recommendedName>
        <fullName evidence="2">BSD domain-containing protein</fullName>
    </recommendedName>
</protein>
<sequence length="458" mass="50303">MNFLDTYDIAGPSTTQAQPEQSLHEEVSEVIGSLGRFWGGFRKQSQTVFQSAVSQAQQELNKLKSDTGPSDTTESNTQRTVPEDGAQRESDVPAGESQPEPEPSQPTPITPQTSPASTTTQTLFTRLQLALPPSIVTTVTNNLPESLKHASENIDFGQLRSNMLTEFQRVQGVTRTQAEEYAHKSEALLREAVKEAGEVIRDAVKIIPPEDTQRSSLVWDGTDMWSLPEASETALQGQIAPSKPQRGTADAQLAVATRAEALLKRLKHDPAIIRHDPEADPGLKELYLQWISLEVETKEGGIEGEEWTAKIQAFLDEPGSGLRNTRDILVPAEITSTAFWTRYLFRVHQIETEEGKRKQLIQGALDDDDFSWEDDEEEAPSSPAPHVAPKQLPKDASSNLSNVPSDTSISTHATVSTTTRQSSEDSFDVVSSRIASPSAHEASNTVHDDSEDPDSDWE</sequence>
<feature type="compositionally biased region" description="Polar residues" evidence="1">
    <location>
        <begin position="12"/>
        <end position="21"/>
    </location>
</feature>
<dbReference type="PROSITE" id="PS50858">
    <property type="entry name" value="BSD"/>
    <property type="match status" value="1"/>
</dbReference>
<evidence type="ECO:0000259" key="2">
    <source>
        <dbReference type="PROSITE" id="PS50858"/>
    </source>
</evidence>
<keyword evidence="4" id="KW-1185">Reference proteome</keyword>
<feature type="region of interest" description="Disordered" evidence="1">
    <location>
        <begin position="63"/>
        <end position="120"/>
    </location>
</feature>
<evidence type="ECO:0000313" key="3">
    <source>
        <dbReference type="EMBL" id="KAF9469961.1"/>
    </source>
</evidence>
<feature type="compositionally biased region" description="Acidic residues" evidence="1">
    <location>
        <begin position="449"/>
        <end position="458"/>
    </location>
</feature>
<dbReference type="PANTHER" id="PTHR16019">
    <property type="entry name" value="SYNAPSE-ASSOCIATED PROTEIN"/>
    <property type="match status" value="1"/>
</dbReference>
<feature type="compositionally biased region" description="Low complexity" evidence="1">
    <location>
        <begin position="110"/>
        <end position="120"/>
    </location>
</feature>
<gene>
    <name evidence="3" type="ORF">BDZ94DRAFT_1286503</name>
</gene>
<feature type="region of interest" description="Disordered" evidence="1">
    <location>
        <begin position="371"/>
        <end position="458"/>
    </location>
</feature>
<dbReference type="Proteomes" id="UP000807353">
    <property type="component" value="Unassembled WGS sequence"/>
</dbReference>
<accession>A0A9P5YJM2</accession>
<dbReference type="GO" id="GO:0005737">
    <property type="term" value="C:cytoplasm"/>
    <property type="evidence" value="ECO:0007669"/>
    <property type="project" value="TreeGrafter"/>
</dbReference>
<dbReference type="InterPro" id="IPR051494">
    <property type="entry name" value="BSD_domain-containing"/>
</dbReference>
<organism evidence="3 4">
    <name type="scientific">Collybia nuda</name>
    <dbReference type="NCBI Taxonomy" id="64659"/>
    <lineage>
        <taxon>Eukaryota</taxon>
        <taxon>Fungi</taxon>
        <taxon>Dikarya</taxon>
        <taxon>Basidiomycota</taxon>
        <taxon>Agaricomycotina</taxon>
        <taxon>Agaricomycetes</taxon>
        <taxon>Agaricomycetidae</taxon>
        <taxon>Agaricales</taxon>
        <taxon>Tricholomatineae</taxon>
        <taxon>Clitocybaceae</taxon>
        <taxon>Collybia</taxon>
    </lineage>
</organism>
<evidence type="ECO:0000313" key="4">
    <source>
        <dbReference type="Proteomes" id="UP000807353"/>
    </source>
</evidence>
<name>A0A9P5YJM2_9AGAR</name>
<feature type="compositionally biased region" description="Pro residues" evidence="1">
    <location>
        <begin position="100"/>
        <end position="109"/>
    </location>
</feature>
<dbReference type="AlphaFoldDB" id="A0A9P5YJM2"/>
<dbReference type="InterPro" id="IPR005607">
    <property type="entry name" value="BSD_dom"/>
</dbReference>
<feature type="compositionally biased region" description="Polar residues" evidence="1">
    <location>
        <begin position="396"/>
        <end position="421"/>
    </location>
</feature>
<proteinExistence type="predicted"/>
<reference evidence="3" key="1">
    <citation type="submission" date="2020-11" db="EMBL/GenBank/DDBJ databases">
        <authorList>
            <consortium name="DOE Joint Genome Institute"/>
            <person name="Ahrendt S."/>
            <person name="Riley R."/>
            <person name="Andreopoulos W."/>
            <person name="Labutti K."/>
            <person name="Pangilinan J."/>
            <person name="Ruiz-Duenas F.J."/>
            <person name="Barrasa J.M."/>
            <person name="Sanchez-Garcia M."/>
            <person name="Camarero S."/>
            <person name="Miyauchi S."/>
            <person name="Serrano A."/>
            <person name="Linde D."/>
            <person name="Babiker R."/>
            <person name="Drula E."/>
            <person name="Ayuso-Fernandez I."/>
            <person name="Pacheco R."/>
            <person name="Padilla G."/>
            <person name="Ferreira P."/>
            <person name="Barriuso J."/>
            <person name="Kellner H."/>
            <person name="Castanera R."/>
            <person name="Alfaro M."/>
            <person name="Ramirez L."/>
            <person name="Pisabarro A.G."/>
            <person name="Kuo A."/>
            <person name="Tritt A."/>
            <person name="Lipzen A."/>
            <person name="He G."/>
            <person name="Yan M."/>
            <person name="Ng V."/>
            <person name="Cullen D."/>
            <person name="Martin F."/>
            <person name="Rosso M.-N."/>
            <person name="Henrissat B."/>
            <person name="Hibbett D."/>
            <person name="Martinez A.T."/>
            <person name="Grigoriev I.V."/>
        </authorList>
    </citation>
    <scope>NUCLEOTIDE SEQUENCE</scope>
    <source>
        <strain evidence="3">CBS 247.69</strain>
    </source>
</reference>
<feature type="compositionally biased region" description="Basic and acidic residues" evidence="1">
    <location>
        <begin position="81"/>
        <end position="91"/>
    </location>
</feature>